<evidence type="ECO:0000259" key="1">
    <source>
        <dbReference type="Pfam" id="PF00724"/>
    </source>
</evidence>
<dbReference type="GO" id="GO:0010181">
    <property type="term" value="F:FMN binding"/>
    <property type="evidence" value="ECO:0007669"/>
    <property type="project" value="InterPro"/>
</dbReference>
<dbReference type="PANTHER" id="PTHR22893">
    <property type="entry name" value="NADH OXIDOREDUCTASE-RELATED"/>
    <property type="match status" value="1"/>
</dbReference>
<evidence type="ECO:0000313" key="2">
    <source>
        <dbReference type="EMBL" id="RMY59505.1"/>
    </source>
</evidence>
<dbReference type="PANTHER" id="PTHR22893:SF91">
    <property type="entry name" value="NADPH DEHYDROGENASE 2-RELATED"/>
    <property type="match status" value="1"/>
</dbReference>
<dbReference type="Gene3D" id="3.20.20.70">
    <property type="entry name" value="Aldolase class I"/>
    <property type="match status" value="1"/>
</dbReference>
<dbReference type="Proteomes" id="UP000270230">
    <property type="component" value="Unassembled WGS sequence"/>
</dbReference>
<dbReference type="OrthoDB" id="276546at2759"/>
<proteinExistence type="predicted"/>
<gene>
    <name evidence="2" type="ORF">D0865_02038</name>
</gene>
<name>A0A3M7D584_HORWE</name>
<dbReference type="CDD" id="cd02933">
    <property type="entry name" value="OYE_like_FMN"/>
    <property type="match status" value="1"/>
</dbReference>
<sequence length="391" mass="43932">MTKLFKPITIGATEHAHRIVMAPLTRYRCDDDWIPLPIVKGKVHLNIQSSFFRPMTKSVPEYYAQRACVPGTLIISEATIPALRHTGRRNVPGIWSQAQIDVWREVTDLVHLHGCRIWCQLWVQGRAGHKDVLDTVGSKLISSSAVPLKGDKMPVPEPMSEADIWETIEDYATAARNAVEAGFDGVEIHGANGYLPDQFLQDTCNRRNDKWGGTIENRCRFHLEIAKAVAAAIGASKTAMRLSPWSDFLDMLMEDPVPTYTHLVKELKKLKLGYLSLIEARLRGNEDCEVAADKDVSLLVKLWDNTSPVLIAGGFTPESASKTVDEKYPDYDVGIIFGRYFVSNPDLVFRVRESIGMLQYDRGVFYTPKEAHGYIDYPYCSKFLAHSTEVS</sequence>
<dbReference type="InterPro" id="IPR045247">
    <property type="entry name" value="Oye-like"/>
</dbReference>
<dbReference type="InterPro" id="IPR001155">
    <property type="entry name" value="OxRdtase_FMN_N"/>
</dbReference>
<feature type="domain" description="NADH:flavin oxidoreductase/NADH oxidase N-terminal" evidence="1">
    <location>
        <begin position="56"/>
        <end position="354"/>
    </location>
</feature>
<accession>A0A3M7D584</accession>
<evidence type="ECO:0000313" key="3">
    <source>
        <dbReference type="Proteomes" id="UP000270230"/>
    </source>
</evidence>
<dbReference type="GO" id="GO:0003959">
    <property type="term" value="F:NADPH dehydrogenase activity"/>
    <property type="evidence" value="ECO:0007669"/>
    <property type="project" value="TreeGrafter"/>
</dbReference>
<dbReference type="InterPro" id="IPR013785">
    <property type="entry name" value="Aldolase_TIM"/>
</dbReference>
<dbReference type="EMBL" id="QWIN01000094">
    <property type="protein sequence ID" value="RMY59505.1"/>
    <property type="molecule type" value="Genomic_DNA"/>
</dbReference>
<protein>
    <recommendedName>
        <fullName evidence="1">NADH:flavin oxidoreductase/NADH oxidase N-terminal domain-containing protein</fullName>
    </recommendedName>
</protein>
<dbReference type="SUPFAM" id="SSF51395">
    <property type="entry name" value="FMN-linked oxidoreductases"/>
    <property type="match status" value="1"/>
</dbReference>
<dbReference type="FunFam" id="3.20.20.70:FF:000138">
    <property type="entry name" value="NADPH dehydrogenase 1"/>
    <property type="match status" value="1"/>
</dbReference>
<comment type="caution">
    <text evidence="2">The sequence shown here is derived from an EMBL/GenBank/DDBJ whole genome shotgun (WGS) entry which is preliminary data.</text>
</comment>
<organism evidence="2 3">
    <name type="scientific">Hortaea werneckii</name>
    <name type="common">Black yeast</name>
    <name type="synonym">Cladosporium werneckii</name>
    <dbReference type="NCBI Taxonomy" id="91943"/>
    <lineage>
        <taxon>Eukaryota</taxon>
        <taxon>Fungi</taxon>
        <taxon>Dikarya</taxon>
        <taxon>Ascomycota</taxon>
        <taxon>Pezizomycotina</taxon>
        <taxon>Dothideomycetes</taxon>
        <taxon>Dothideomycetidae</taxon>
        <taxon>Mycosphaerellales</taxon>
        <taxon>Teratosphaeriaceae</taxon>
        <taxon>Hortaea</taxon>
    </lineage>
</organism>
<dbReference type="AlphaFoldDB" id="A0A3M7D584"/>
<dbReference type="Pfam" id="PF00724">
    <property type="entry name" value="Oxidored_FMN"/>
    <property type="match status" value="1"/>
</dbReference>
<reference evidence="2 3" key="1">
    <citation type="journal article" date="2018" name="BMC Genomics">
        <title>Genomic evidence for intraspecific hybridization in a clonal and extremely halotolerant yeast.</title>
        <authorList>
            <person name="Gostincar C."/>
            <person name="Stajich J.E."/>
            <person name="Zupancic J."/>
            <person name="Zalar P."/>
            <person name="Gunde-Cimerman N."/>
        </authorList>
    </citation>
    <scope>NUCLEOTIDE SEQUENCE [LARGE SCALE GENOMIC DNA]</scope>
    <source>
        <strain evidence="2 3">EXF-151</strain>
    </source>
</reference>